<comment type="caution">
    <text evidence="2">The sequence shown here is derived from an EMBL/GenBank/DDBJ whole genome shotgun (WGS) entry which is preliminary data.</text>
</comment>
<dbReference type="InterPro" id="IPR043502">
    <property type="entry name" value="DNA/RNA_pol_sf"/>
</dbReference>
<gene>
    <name evidence="2" type="ORF">ABMA27_009011</name>
</gene>
<organism evidence="2 3">
    <name type="scientific">Loxostege sticticalis</name>
    <name type="common">Beet webworm moth</name>
    <dbReference type="NCBI Taxonomy" id="481309"/>
    <lineage>
        <taxon>Eukaryota</taxon>
        <taxon>Metazoa</taxon>
        <taxon>Ecdysozoa</taxon>
        <taxon>Arthropoda</taxon>
        <taxon>Hexapoda</taxon>
        <taxon>Insecta</taxon>
        <taxon>Pterygota</taxon>
        <taxon>Neoptera</taxon>
        <taxon>Endopterygota</taxon>
        <taxon>Lepidoptera</taxon>
        <taxon>Glossata</taxon>
        <taxon>Ditrysia</taxon>
        <taxon>Pyraloidea</taxon>
        <taxon>Crambidae</taxon>
        <taxon>Pyraustinae</taxon>
        <taxon>Loxostege</taxon>
    </lineage>
</organism>
<dbReference type="PROSITE" id="PS50878">
    <property type="entry name" value="RT_POL"/>
    <property type="match status" value="1"/>
</dbReference>
<dbReference type="Pfam" id="PF03372">
    <property type="entry name" value="Exo_endo_phos"/>
    <property type="match status" value="1"/>
</dbReference>
<dbReference type="InterPro" id="IPR036691">
    <property type="entry name" value="Endo/exonu/phosph_ase_sf"/>
</dbReference>
<accession>A0ABR3H9U1</accession>
<dbReference type="SUPFAM" id="SSF56672">
    <property type="entry name" value="DNA/RNA polymerases"/>
    <property type="match status" value="1"/>
</dbReference>
<feature type="domain" description="Reverse transcriptase" evidence="1">
    <location>
        <begin position="490"/>
        <end position="766"/>
    </location>
</feature>
<dbReference type="Gene3D" id="3.60.10.10">
    <property type="entry name" value="Endonuclease/exonuclease/phosphatase"/>
    <property type="match status" value="1"/>
</dbReference>
<dbReference type="CDD" id="cd01650">
    <property type="entry name" value="RT_nLTR_like"/>
    <property type="match status" value="1"/>
</dbReference>
<evidence type="ECO:0000259" key="1">
    <source>
        <dbReference type="PROSITE" id="PS50878"/>
    </source>
</evidence>
<dbReference type="PANTHER" id="PTHR33332">
    <property type="entry name" value="REVERSE TRANSCRIPTASE DOMAIN-CONTAINING PROTEIN"/>
    <property type="match status" value="1"/>
</dbReference>
<proteinExistence type="predicted"/>
<keyword evidence="3" id="KW-1185">Reference proteome</keyword>
<evidence type="ECO:0000313" key="3">
    <source>
        <dbReference type="Proteomes" id="UP001549920"/>
    </source>
</evidence>
<reference evidence="2 3" key="1">
    <citation type="submission" date="2024-06" db="EMBL/GenBank/DDBJ databases">
        <title>A chromosome-level genome assembly of beet webworm, Loxostege sticticalis.</title>
        <authorList>
            <person name="Zhang Y."/>
        </authorList>
    </citation>
    <scope>NUCLEOTIDE SEQUENCE [LARGE SCALE GENOMIC DNA]</scope>
    <source>
        <strain evidence="2">AQ026</strain>
        <tissue evidence="2">Whole body</tissue>
    </source>
</reference>
<dbReference type="InterPro" id="IPR000477">
    <property type="entry name" value="RT_dom"/>
</dbReference>
<evidence type="ECO:0000313" key="2">
    <source>
        <dbReference type="EMBL" id="KAL0861481.1"/>
    </source>
</evidence>
<dbReference type="InterPro" id="IPR005135">
    <property type="entry name" value="Endo/exonuclease/phosphatase"/>
</dbReference>
<dbReference type="EMBL" id="JBEUOH010000023">
    <property type="protein sequence ID" value="KAL0861481.1"/>
    <property type="molecule type" value="Genomic_DNA"/>
</dbReference>
<sequence length="965" mass="111300">MHVFTLFHQNIAGILNKNEIFNLTISELSNDIGCIDFICLTETFLKNGSECNLRLPGYKLASHYSRQNQRRGGSCILIKSHLCYTPLQITSQLACPNVFECCGIKLTNYNILIICIYRIPNSDSKVFLEKLSYLLNKINKNNKERVLICGDWNIDVLKDSSQSKELKAILSNYNLYPHVDVPTRKASSIDQIATNMGDSNVKIKIHNLALSDHDMGQSISFTVPKIQNNLKPSKNWFEYRRDYCKENIDRFCECISSLSFSEVYEEHDCNKSFEIFHDLFKLFYDLCFPMIRVRVGKKAQKNKWITKGLKTCCAKKRLLYFRYHNDANNKKHNNMLYTTYTKILKKCIQKSHQINNYKYILTSKNKCKASWDIVKSNIILTNSPKNDIKQIKKNDITYNRPCDIAELFNNFYIDLTCESNINSSTNPINENPIRNVESSMFLTPINEIDVKNIIKSLRNTNSTGYDDINTKILKICADFMSCPLSHIINLSFEQGIFPNRLKTSVIKPIYKKGDPNEMGNYRPITLVPILSKVFEKAMLQRLDSFLSKNNILDQSQFGFRKGSSTTHACFSLVKKITESLNNKEAVVGIFLDMSKAFDFVCHSRLLCKLQHYGIRGKPHEWLQSYLSERNQYTVIAKIINNKMITAQSSSRINDSGVPQGSILGPLLFLLYINDLPQAISHECILFADDTTLVIRCKDQTLLESAASHDLGNVIEWLERNKLKPNVDKTGIIHFRPYNSVDACIKIEHNSTLIKQSNSTMFLGVIIDKNLNWKEHIDRVCIKLDKFVFALRRLRLVASQDTALSAYHGYVSSVLRYGLILWGNSVDMERAFKVQKKCIRALCGAGYIDHCTPLFKQLRILPLPCQYILDICMFIKKNPHLFPLHDTVIEKKNSRDIYKLYIPSQRLKLYSNNVYCHAIKIYNKLPIEVRALSMCKFDYTLTNWLLEKCFYSTKDFLDSVMPPLTI</sequence>
<name>A0ABR3H9U1_LOXSC</name>
<dbReference type="Proteomes" id="UP001549920">
    <property type="component" value="Unassembled WGS sequence"/>
</dbReference>
<dbReference type="Pfam" id="PF00078">
    <property type="entry name" value="RVT_1"/>
    <property type="match status" value="1"/>
</dbReference>
<protein>
    <recommendedName>
        <fullName evidence="1">Reverse transcriptase domain-containing protein</fullName>
    </recommendedName>
</protein>
<dbReference type="SUPFAM" id="SSF56219">
    <property type="entry name" value="DNase I-like"/>
    <property type="match status" value="1"/>
</dbReference>